<proteinExistence type="predicted"/>
<reference evidence="1 2" key="1">
    <citation type="journal article" date="2017" name="Gigascience">
        <title>Draft genome of the honey bee ectoparasitic mite, Tropilaelaps mercedesae, is shaped by the parasitic life history.</title>
        <authorList>
            <person name="Dong X."/>
            <person name="Armstrong S.D."/>
            <person name="Xia D."/>
            <person name="Makepeace B.L."/>
            <person name="Darby A.C."/>
            <person name="Kadowaki T."/>
        </authorList>
    </citation>
    <scope>NUCLEOTIDE SEQUENCE [LARGE SCALE GENOMIC DNA]</scope>
    <source>
        <strain evidence="1">Wuxi-XJTLU</strain>
    </source>
</reference>
<sequence>MTGSYKDFFRVFDCNIKRDVIPKTSIEITKPRPFLQPRRVCATAPGVSKCKKEKLTVDCLSFNQNIFRSAWYPQDKILVIAATRNHYLFTEPR</sequence>
<dbReference type="AlphaFoldDB" id="A0A1V9XMI3"/>
<dbReference type="OrthoDB" id="6274823at2759"/>
<dbReference type="InParanoid" id="A0A1V9XMI3"/>
<evidence type="ECO:0000313" key="2">
    <source>
        <dbReference type="Proteomes" id="UP000192247"/>
    </source>
</evidence>
<comment type="caution">
    <text evidence="1">The sequence shown here is derived from an EMBL/GenBank/DDBJ whole genome shotgun (WGS) entry which is preliminary data.</text>
</comment>
<keyword evidence="2" id="KW-1185">Reference proteome</keyword>
<dbReference type="Proteomes" id="UP000192247">
    <property type="component" value="Unassembled WGS sequence"/>
</dbReference>
<organism evidence="1 2">
    <name type="scientific">Tropilaelaps mercedesae</name>
    <dbReference type="NCBI Taxonomy" id="418985"/>
    <lineage>
        <taxon>Eukaryota</taxon>
        <taxon>Metazoa</taxon>
        <taxon>Ecdysozoa</taxon>
        <taxon>Arthropoda</taxon>
        <taxon>Chelicerata</taxon>
        <taxon>Arachnida</taxon>
        <taxon>Acari</taxon>
        <taxon>Parasitiformes</taxon>
        <taxon>Mesostigmata</taxon>
        <taxon>Gamasina</taxon>
        <taxon>Dermanyssoidea</taxon>
        <taxon>Laelapidae</taxon>
        <taxon>Tropilaelaps</taxon>
    </lineage>
</organism>
<dbReference type="EMBL" id="MNPL01007676">
    <property type="protein sequence ID" value="OQR74623.1"/>
    <property type="molecule type" value="Genomic_DNA"/>
</dbReference>
<evidence type="ECO:0000313" key="1">
    <source>
        <dbReference type="EMBL" id="OQR74623.1"/>
    </source>
</evidence>
<dbReference type="STRING" id="418985.A0A1V9XMI3"/>
<name>A0A1V9XMI3_9ACAR</name>
<accession>A0A1V9XMI3</accession>
<protein>
    <submittedName>
        <fullName evidence="1">Serine/threonine-protein phosphatase 2A 55 kDa regulatory subunit B alpha isoform-like</fullName>
    </submittedName>
</protein>
<gene>
    <name evidence="1" type="ORF">BIW11_00933</name>
</gene>